<dbReference type="PANTHER" id="PTHR43267:SF3">
    <property type="entry name" value="THIF PROTEIN"/>
    <property type="match status" value="1"/>
</dbReference>
<dbReference type="GO" id="GO:0061504">
    <property type="term" value="P:cyclic threonylcarbamoyladenosine biosynthetic process"/>
    <property type="evidence" value="ECO:0007669"/>
    <property type="project" value="TreeGrafter"/>
</dbReference>
<name>A7I2J2_CAMHC</name>
<proteinExistence type="predicted"/>
<dbReference type="NCBIfam" id="TIGR02354">
    <property type="entry name" value="thiF_fam2"/>
    <property type="match status" value="1"/>
</dbReference>
<dbReference type="RefSeq" id="WP_012109033.1">
    <property type="nucleotide sequence ID" value="NC_009714.1"/>
</dbReference>
<dbReference type="InterPro" id="IPR035985">
    <property type="entry name" value="Ubiquitin-activating_enz"/>
</dbReference>
<protein>
    <submittedName>
        <fullName evidence="3">Thiamine biosynthesis protein ThiF</fullName>
    </submittedName>
</protein>
<dbReference type="AlphaFoldDB" id="A7I2J2"/>
<dbReference type="EMBL" id="CP000776">
    <property type="protein sequence ID" value="ABS52213.1"/>
    <property type="molecule type" value="Genomic_DNA"/>
</dbReference>
<dbReference type="PANTHER" id="PTHR43267">
    <property type="entry name" value="TRNA THREONYLCARBAMOYLADENOSINE DEHYDRATASE"/>
    <property type="match status" value="1"/>
</dbReference>
<feature type="domain" description="THIF-type NAD/FAD binding fold" evidence="1">
    <location>
        <begin position="78"/>
        <end position="263"/>
    </location>
</feature>
<dbReference type="NCBIfam" id="NF006395">
    <property type="entry name" value="PRK08644.1"/>
    <property type="match status" value="1"/>
</dbReference>
<gene>
    <name evidence="3" type="primary">thiF</name>
    <name evidence="3" type="ordered locus">CHAB381_1178</name>
</gene>
<evidence type="ECO:0000259" key="2">
    <source>
        <dbReference type="Pfam" id="PF14453"/>
    </source>
</evidence>
<sequence length="267" mass="29702">MKIFLNSKIYETDSHTLKALKAELKDDSEIVILNGFACSDDERFKENDEIFLIKKGKKLTEETLENLRKSRNSPFINERLQNAKVAICGLGGLGSNVAIALARLGIGELFLIDFDIVEPSNLNRQNYSIKHLYMPKTQALKDQIHEINPFAKVRILNEKITSENIVEILKNESIICECFDNAVAKAMLINTVAENFSDKFLVCASGMAGFGSSNEIKTMKFGSRVYICGDLKSAAAKGMGLMSPRVMICAGHQVNMVLRIILNEFGV</sequence>
<dbReference type="GO" id="GO:0061503">
    <property type="term" value="F:tRNA threonylcarbamoyladenosine dehydratase"/>
    <property type="evidence" value="ECO:0007669"/>
    <property type="project" value="TreeGrafter"/>
</dbReference>
<dbReference type="InterPro" id="IPR000594">
    <property type="entry name" value="ThiF_NAD_FAD-bd"/>
</dbReference>
<dbReference type="OrthoDB" id="9804286at2"/>
<dbReference type="SUPFAM" id="SSF69572">
    <property type="entry name" value="Activating enzymes of the ubiquitin-like proteins"/>
    <property type="match status" value="1"/>
</dbReference>
<dbReference type="InterPro" id="IPR032726">
    <property type="entry name" value="ThiS-like_dom"/>
</dbReference>
<accession>A7I2J2</accession>
<dbReference type="HOGENOM" id="CLU_013325_10_4_7"/>
<dbReference type="GO" id="GO:0008641">
    <property type="term" value="F:ubiquitin-like modifier activating enzyme activity"/>
    <property type="evidence" value="ECO:0007669"/>
    <property type="project" value="InterPro"/>
</dbReference>
<organism evidence="3 4">
    <name type="scientific">Campylobacter hominis (strain ATCC BAA-381 / DSM 21671 / CCUG 45161 / LMG 19568 / NCTC 13146 / CH001A)</name>
    <dbReference type="NCBI Taxonomy" id="360107"/>
    <lineage>
        <taxon>Bacteria</taxon>
        <taxon>Pseudomonadati</taxon>
        <taxon>Campylobacterota</taxon>
        <taxon>Epsilonproteobacteria</taxon>
        <taxon>Campylobacterales</taxon>
        <taxon>Campylobacteraceae</taxon>
        <taxon>Campylobacter</taxon>
    </lineage>
</organism>
<evidence type="ECO:0000313" key="4">
    <source>
        <dbReference type="Proteomes" id="UP000002407"/>
    </source>
</evidence>
<evidence type="ECO:0000259" key="1">
    <source>
        <dbReference type="Pfam" id="PF00899"/>
    </source>
</evidence>
<dbReference type="CDD" id="cd01487">
    <property type="entry name" value="E1_ThiF_like"/>
    <property type="match status" value="1"/>
</dbReference>
<dbReference type="InterPro" id="IPR045886">
    <property type="entry name" value="ThiF/MoeB/HesA"/>
</dbReference>
<dbReference type="Pfam" id="PF14453">
    <property type="entry name" value="ThiS-like"/>
    <property type="match status" value="1"/>
</dbReference>
<feature type="domain" description="ThiS-like ubiquitin" evidence="2">
    <location>
        <begin position="1"/>
        <end position="56"/>
    </location>
</feature>
<dbReference type="Pfam" id="PF00899">
    <property type="entry name" value="ThiF"/>
    <property type="match status" value="1"/>
</dbReference>
<dbReference type="InterPro" id="IPR012729">
    <property type="entry name" value="ThiF_fam2"/>
</dbReference>
<dbReference type="Proteomes" id="UP000002407">
    <property type="component" value="Chromosome"/>
</dbReference>
<evidence type="ECO:0000313" key="3">
    <source>
        <dbReference type="EMBL" id="ABS52213.1"/>
    </source>
</evidence>
<dbReference type="STRING" id="360107.CHAB381_1178"/>
<dbReference type="Gene3D" id="3.40.50.720">
    <property type="entry name" value="NAD(P)-binding Rossmann-like Domain"/>
    <property type="match status" value="1"/>
</dbReference>
<reference evidence="4" key="1">
    <citation type="submission" date="2007-07" db="EMBL/GenBank/DDBJ databases">
        <title>Complete genome sequence of Campylobacter hominis ATCC BAA-381, a commensal isolated from the human gastrointestinal tract.</title>
        <authorList>
            <person name="Fouts D.E."/>
            <person name="Mongodin E.F."/>
            <person name="Puiu D."/>
            <person name="Sebastian Y."/>
            <person name="Miller W.G."/>
            <person name="Mandrell R.E."/>
            <person name="Nelson K.E."/>
        </authorList>
    </citation>
    <scope>NUCLEOTIDE SEQUENCE [LARGE SCALE GENOMIC DNA]</scope>
    <source>
        <strain evidence="4">ATCC BAA-381 / LMG 19568 / NCTC 13146 / CH001A</strain>
    </source>
</reference>
<dbReference type="eggNOG" id="COG0476">
    <property type="taxonomic scope" value="Bacteria"/>
</dbReference>
<dbReference type="KEGG" id="cha:CHAB381_1178"/>
<keyword evidence="4" id="KW-1185">Reference proteome</keyword>